<sequence>MRPYTLINDFTAGKINENDNVKNEAHDLVFCTRDTLCQDNSYEEKLLLPDIFKLTKSDESNFSSENYNFNTYQQHTYSTLKRRFIEDSSPSIEPRPKVICLKQITSNEKNYIASLAFTEKITTSPNLKNIGRKIKDHSGEYKTTAWPIIKKDLRIKLYRCDTRQSMCTEKIFNTSSLDPTQQITAVNTSVKNNQLSVAKELKPKRTNLKIGMSDKNIIKKNISLKTYARSRLLHTKNNSRIVYMDAIKKIDIDNNGLFKNSVLEKIDEIIERKGLLKLSIDLSPTYSNIRKYALEKISSLLNDDIVNSDILITPEMSISDLRLSCISNKVFFEKLREHCEKIAKDILATPDNYLSHIFQSYASFNSKDPSNTNSIRIKLPHKKNKFLPKLKELIADTISNLPNRIIYELERIDQETIVNALFSDVHGVLVSKSLIKSLNLRFKSNKNKFKFANERFDDNLSFLNKLLEKIGNLVRKFCIFHEGVFLPSESTVKQLSKYILSDIYDVHPKFHKKLKFPARNISKPRESTNNVNLEHRYKKGVKTNTLVKEELQIKKLDPLSRTDTTLSILADIKTKKIEIGNSDPIATTSITENPLEQQTMTKEFSLKSYCRSNLLSADNTSSIYKDITKNIGIDNNCRFKNCVLEELSACVTSRGFTKSSINIDATYLNVRKYIWDKISPCISDDITTTDVLITPGISLSDLLHNCVSNKVFFEKLNKNCEEIAKNIYFIPDHYFLSIIQTCIYLGSPKHIQIPYTKKNKLCSELKLLIMETISNLPNNIIHELKKFKTNDVINGLFVNIHDVYLQKSLIRKIELIFNSNKLPDDKFISNLNLLNNLLTKIFIEVESHPVLHEGKIFFPGEHTSKLLSKYLLSDMYGVPIKIYKNLTIQKHLGNAALDNSYTKNARANTPDNIKIRSSEKSILIPQRISPWNPNIVTSTNMYKLAISMANINRSNFENCVAEKIKHYPIIKECLSKKNKIYIDLSVTHDRIKNYILETFVPFLKEIEEETKIRIKLIHGMTIDELRLAYISNEEFFDKLRKFCTKVVSGIKNCNNNTLVDLIQSRVPLKIYIMQSSTPLETKILRINKKRRAEFHDEISNLLIRNISNISEEILTWIKLIPHPKLIEGFFSPFHDVYVDNTSLLKVKSVFDTVQKKLKNDHLLIGLVDQISIDIMGKIGKIKTLRMLINRHIISEKLSIHNYIKKLVKEETHTLKDKLSDPIMIIRNDKIETAATKTKDEIFNLIELDLIETTIRSYNKLCLKAYRSHKSKV</sequence>
<organism evidence="1 2">
    <name type="scientific">Candidatus Ichthyocystis hellenicum</name>
    <dbReference type="NCBI Taxonomy" id="1561003"/>
    <lineage>
        <taxon>Bacteria</taxon>
        <taxon>Pseudomonadati</taxon>
        <taxon>Pseudomonadota</taxon>
        <taxon>Betaproteobacteria</taxon>
        <taxon>Burkholderiales</taxon>
        <taxon>Candidatus Ichthyocystis</taxon>
    </lineage>
</organism>
<proteinExistence type="predicted"/>
<keyword evidence="2" id="KW-1185">Reference proteome</keyword>
<dbReference type="RefSeq" id="WP_092490552.1">
    <property type="nucleotide sequence ID" value="NZ_LN906597.1"/>
</dbReference>
<evidence type="ECO:0000313" key="2">
    <source>
        <dbReference type="Proteomes" id="UP000198651"/>
    </source>
</evidence>
<evidence type="ECO:0000313" key="1">
    <source>
        <dbReference type="EMBL" id="CUT17880.1"/>
    </source>
</evidence>
<accession>A0A0S4M6V4</accession>
<protein>
    <submittedName>
        <fullName evidence="1">Uncharacterized protein</fullName>
    </submittedName>
</protein>
<dbReference type="OrthoDB" id="9776369at2"/>
<dbReference type="Proteomes" id="UP000198651">
    <property type="component" value="Chromosome I"/>
</dbReference>
<reference evidence="2" key="1">
    <citation type="submission" date="2015-11" db="EMBL/GenBank/DDBJ databases">
        <authorList>
            <person name="Seth-Smith H.M.B."/>
        </authorList>
    </citation>
    <scope>NUCLEOTIDE SEQUENCE [LARGE SCALE GENOMIC DNA]</scope>
    <source>
        <strain evidence="2">2013Ark11</strain>
    </source>
</reference>
<gene>
    <name evidence="1" type="ORF">Ark11_1064</name>
</gene>
<name>A0A0S4M6V4_9BURK</name>
<dbReference type="EMBL" id="LN906597">
    <property type="protein sequence ID" value="CUT17880.1"/>
    <property type="molecule type" value="Genomic_DNA"/>
</dbReference>
<dbReference type="AlphaFoldDB" id="A0A0S4M6V4"/>